<protein>
    <submittedName>
        <fullName evidence="1">Uncharacterized protein</fullName>
    </submittedName>
</protein>
<name>A0ABP1AIF5_9BRYO</name>
<gene>
    <name evidence="1" type="ORF">CSSPJE1EN2_LOCUS5299</name>
</gene>
<sequence length="239" mass="26030">MLDEGDDAWGVLDLFRVSVASLGRVAEEGGVPHVVGFLPMPISGVPLEVSNETRFENPEDEGFLTWRREVSGYLERCTVALLGKHTDRLVAHQGDGGVLGAGWLDAASWGGSSVLPGVGHGPEGFDDLAFPILRFLVPEILYPGVARSGKGIAFTFAAKSKRSVVRVGDERVREDRLSEPFRWEILPGLPPWGESPDEEFGHATLVGGEPRGFEHVEFGMHDRCLPPVTPFEDFSVLLD</sequence>
<accession>A0ABP1AIF5</accession>
<dbReference type="Proteomes" id="UP001497522">
    <property type="component" value="Chromosome 12"/>
</dbReference>
<organism evidence="1 2">
    <name type="scientific">Sphagnum jensenii</name>
    <dbReference type="NCBI Taxonomy" id="128206"/>
    <lineage>
        <taxon>Eukaryota</taxon>
        <taxon>Viridiplantae</taxon>
        <taxon>Streptophyta</taxon>
        <taxon>Embryophyta</taxon>
        <taxon>Bryophyta</taxon>
        <taxon>Sphagnophytina</taxon>
        <taxon>Sphagnopsida</taxon>
        <taxon>Sphagnales</taxon>
        <taxon>Sphagnaceae</taxon>
        <taxon>Sphagnum</taxon>
    </lineage>
</organism>
<proteinExistence type="predicted"/>
<evidence type="ECO:0000313" key="2">
    <source>
        <dbReference type="Proteomes" id="UP001497522"/>
    </source>
</evidence>
<reference evidence="1" key="1">
    <citation type="submission" date="2024-03" db="EMBL/GenBank/DDBJ databases">
        <authorList>
            <consortium name="ELIXIR-Norway"/>
            <consortium name="Elixir Norway"/>
        </authorList>
    </citation>
    <scope>NUCLEOTIDE SEQUENCE</scope>
</reference>
<keyword evidence="2" id="KW-1185">Reference proteome</keyword>
<evidence type="ECO:0000313" key="1">
    <source>
        <dbReference type="EMBL" id="CAK9862304.1"/>
    </source>
</evidence>
<dbReference type="EMBL" id="OZ023713">
    <property type="protein sequence ID" value="CAK9862304.1"/>
    <property type="molecule type" value="Genomic_DNA"/>
</dbReference>